<dbReference type="Gene3D" id="6.10.250.1280">
    <property type="match status" value="1"/>
</dbReference>
<dbReference type="InterPro" id="IPR034904">
    <property type="entry name" value="FSCA_dom_sf"/>
</dbReference>
<accession>A0A9W9A6P1</accession>
<dbReference type="Pfam" id="PF01883">
    <property type="entry name" value="FeS_assembly_P"/>
    <property type="match status" value="1"/>
</dbReference>
<dbReference type="PANTHER" id="PTHR12377:SF0">
    <property type="entry name" value="CYTOSOLIC IRON-SULFUR ASSEMBLY COMPONENT 2B"/>
    <property type="match status" value="1"/>
</dbReference>
<dbReference type="InterPro" id="IPR039796">
    <property type="entry name" value="MIP18"/>
</dbReference>
<dbReference type="SUPFAM" id="SSF117916">
    <property type="entry name" value="Fe-S cluster assembly (FSCA) domain-like"/>
    <property type="match status" value="1"/>
</dbReference>
<evidence type="ECO:0000313" key="4">
    <source>
        <dbReference type="EMBL" id="KAJ4475787.1"/>
    </source>
</evidence>
<evidence type="ECO:0000313" key="5">
    <source>
        <dbReference type="Proteomes" id="UP001150266"/>
    </source>
</evidence>
<comment type="similarity">
    <text evidence="1">Belongs to the MIP18 family.</text>
</comment>
<keyword evidence="2" id="KW-0159">Chromosome partition</keyword>
<name>A0A9W9A6P1_9AGAR</name>
<feature type="domain" description="MIP18 family-like" evidence="3">
    <location>
        <begin position="81"/>
        <end position="143"/>
    </location>
</feature>
<dbReference type="GO" id="GO:0007059">
    <property type="term" value="P:chromosome segregation"/>
    <property type="evidence" value="ECO:0007669"/>
    <property type="project" value="UniProtKB-KW"/>
</dbReference>
<proteinExistence type="inferred from homology"/>
<organism evidence="4 5">
    <name type="scientific">Lentinula aciculospora</name>
    <dbReference type="NCBI Taxonomy" id="153920"/>
    <lineage>
        <taxon>Eukaryota</taxon>
        <taxon>Fungi</taxon>
        <taxon>Dikarya</taxon>
        <taxon>Basidiomycota</taxon>
        <taxon>Agaricomycotina</taxon>
        <taxon>Agaricomycetes</taxon>
        <taxon>Agaricomycetidae</taxon>
        <taxon>Agaricales</taxon>
        <taxon>Marasmiineae</taxon>
        <taxon>Omphalotaceae</taxon>
        <taxon>Lentinula</taxon>
    </lineage>
</organism>
<keyword evidence="5" id="KW-1185">Reference proteome</keyword>
<sequence>MSGEIFNPNPTVFRSSVKSHPSRHLLAAKKSLWMIEPERSQLDQDVEDLEEEAIDQDEIFGALSFLYWLELSINRWSCIDLIRNIYDPEHPNTLEELHVVSAPQIDIGENRVKVEFTPTIPHCGMSTLIGLSIRVRLIRSLPTRFKLDIVVKPGSHQSELAGKSPLHFNPVLIPFYLDVVNKQLNDKERVAAALENPALVKTVEDCLTGRA</sequence>
<dbReference type="AlphaFoldDB" id="A0A9W9A6P1"/>
<dbReference type="EMBL" id="JAOTPV010000014">
    <property type="protein sequence ID" value="KAJ4475787.1"/>
    <property type="molecule type" value="Genomic_DNA"/>
</dbReference>
<dbReference type="Gene3D" id="3.30.300.130">
    <property type="entry name" value="Fe-S cluster assembly (FSCA)"/>
    <property type="match status" value="1"/>
</dbReference>
<dbReference type="OrthoDB" id="2746at2759"/>
<dbReference type="GO" id="GO:1990229">
    <property type="term" value="C:iron-sulfur cluster assembly complex"/>
    <property type="evidence" value="ECO:0007669"/>
    <property type="project" value="UniProtKB-ARBA"/>
</dbReference>
<dbReference type="PANTHER" id="PTHR12377">
    <property type="entry name" value="CYTOSOLIC IRON-SULFUR ASSEMBLY COMPONENT 2B-RELATED"/>
    <property type="match status" value="1"/>
</dbReference>
<dbReference type="FunFam" id="3.30.300.130:FF:000005">
    <property type="entry name" value="Mitotic spindle-associated mmxd complex subunit"/>
    <property type="match status" value="1"/>
</dbReference>
<dbReference type="GO" id="GO:0140535">
    <property type="term" value="C:intracellular protein-containing complex"/>
    <property type="evidence" value="ECO:0007669"/>
    <property type="project" value="UniProtKB-ARBA"/>
</dbReference>
<gene>
    <name evidence="4" type="ORF">J3R30DRAFT_3706411</name>
</gene>
<reference evidence="4" key="1">
    <citation type="submission" date="2022-08" db="EMBL/GenBank/DDBJ databases">
        <title>A Global Phylogenomic Analysis of the Shiitake Genus Lentinula.</title>
        <authorList>
            <consortium name="DOE Joint Genome Institute"/>
            <person name="Sierra-Patev S."/>
            <person name="Min B."/>
            <person name="Naranjo-Ortiz M."/>
            <person name="Looney B."/>
            <person name="Konkel Z."/>
            <person name="Slot J.C."/>
            <person name="Sakamoto Y."/>
            <person name="Steenwyk J.L."/>
            <person name="Rokas A."/>
            <person name="Carro J."/>
            <person name="Camarero S."/>
            <person name="Ferreira P."/>
            <person name="Molpeceres G."/>
            <person name="Ruiz-Duenas F.J."/>
            <person name="Serrano A."/>
            <person name="Henrissat B."/>
            <person name="Drula E."/>
            <person name="Hughes K.W."/>
            <person name="Mata J.L."/>
            <person name="Ishikawa N.K."/>
            <person name="Vargas-Isla R."/>
            <person name="Ushijima S."/>
            <person name="Smith C.A."/>
            <person name="Ahrendt S."/>
            <person name="Andreopoulos W."/>
            <person name="He G."/>
            <person name="Labutti K."/>
            <person name="Lipzen A."/>
            <person name="Ng V."/>
            <person name="Riley R."/>
            <person name="Sandor L."/>
            <person name="Barry K."/>
            <person name="Martinez A.T."/>
            <person name="Xiao Y."/>
            <person name="Gibbons J.G."/>
            <person name="Terashima K."/>
            <person name="Grigoriev I.V."/>
            <person name="Hibbett D.S."/>
        </authorList>
    </citation>
    <scope>NUCLEOTIDE SEQUENCE</scope>
    <source>
        <strain evidence="4">JLM2183</strain>
    </source>
</reference>
<comment type="caution">
    <text evidence="4">The sequence shown here is derived from an EMBL/GenBank/DDBJ whole genome shotgun (WGS) entry which is preliminary data.</text>
</comment>
<evidence type="ECO:0000256" key="1">
    <source>
        <dbReference type="ARBA" id="ARBA00010381"/>
    </source>
</evidence>
<dbReference type="InterPro" id="IPR002744">
    <property type="entry name" value="MIP18-like"/>
</dbReference>
<evidence type="ECO:0000256" key="2">
    <source>
        <dbReference type="ARBA" id="ARBA00022829"/>
    </source>
</evidence>
<evidence type="ECO:0000259" key="3">
    <source>
        <dbReference type="Pfam" id="PF01883"/>
    </source>
</evidence>
<dbReference type="GO" id="GO:0051604">
    <property type="term" value="P:protein maturation"/>
    <property type="evidence" value="ECO:0007669"/>
    <property type="project" value="InterPro"/>
</dbReference>
<dbReference type="Proteomes" id="UP001150266">
    <property type="component" value="Unassembled WGS sequence"/>
</dbReference>
<protein>
    <recommendedName>
        <fullName evidence="3">MIP18 family-like domain-containing protein</fullName>
    </recommendedName>
</protein>